<dbReference type="InterPro" id="IPR000212">
    <property type="entry name" value="DNA_helicase_UvrD/REP"/>
</dbReference>
<feature type="domain" description="UvrD-like helicase ATP-binding" evidence="15">
    <location>
        <begin position="1"/>
        <end position="462"/>
    </location>
</feature>
<proteinExistence type="predicted"/>
<keyword evidence="7 14" id="KW-0067">ATP-binding</keyword>
<evidence type="ECO:0000256" key="2">
    <source>
        <dbReference type="ARBA" id="ARBA00022741"/>
    </source>
</evidence>
<evidence type="ECO:0000256" key="10">
    <source>
        <dbReference type="ARBA" id="ARBA00023235"/>
    </source>
</evidence>
<evidence type="ECO:0000256" key="11">
    <source>
        <dbReference type="ARBA" id="ARBA00034617"/>
    </source>
</evidence>
<reference evidence="17 18" key="1">
    <citation type="submission" date="2017-08" db="EMBL/GenBank/DDBJ databases">
        <title>Reclassification of Bisgaard taxon 37 and 44.</title>
        <authorList>
            <person name="Christensen H."/>
        </authorList>
    </citation>
    <scope>NUCLEOTIDE SEQUENCE [LARGE SCALE GENOMIC DNA]</scope>
    <source>
        <strain evidence="17 18">B96_4</strain>
    </source>
</reference>
<dbReference type="GO" id="GO:0009338">
    <property type="term" value="C:exodeoxyribonuclease V complex"/>
    <property type="evidence" value="ECO:0007669"/>
    <property type="project" value="TreeGrafter"/>
</dbReference>
<accession>A0A3A1Y545</accession>
<dbReference type="GO" id="GO:0005524">
    <property type="term" value="F:ATP binding"/>
    <property type="evidence" value="ECO:0007669"/>
    <property type="project" value="UniProtKB-UniRule"/>
</dbReference>
<dbReference type="Gene3D" id="3.40.50.300">
    <property type="entry name" value="P-loop containing nucleotide triphosphate hydrolases"/>
    <property type="match status" value="4"/>
</dbReference>
<dbReference type="PROSITE" id="PS51217">
    <property type="entry name" value="UVRD_HELICASE_CTER"/>
    <property type="match status" value="1"/>
</dbReference>
<keyword evidence="9" id="KW-0234">DNA repair</keyword>
<dbReference type="PROSITE" id="PS51198">
    <property type="entry name" value="UVRD_HELICASE_ATP_BIND"/>
    <property type="match status" value="1"/>
</dbReference>
<evidence type="ECO:0000313" key="17">
    <source>
        <dbReference type="EMBL" id="RIY33373.1"/>
    </source>
</evidence>
<dbReference type="EMBL" id="NRJH01000016">
    <property type="protein sequence ID" value="RIY33373.1"/>
    <property type="molecule type" value="Genomic_DNA"/>
</dbReference>
<evidence type="ECO:0000259" key="16">
    <source>
        <dbReference type="PROSITE" id="PS51217"/>
    </source>
</evidence>
<dbReference type="InterPro" id="IPR014017">
    <property type="entry name" value="DNA_helicase_UvrD-like_C"/>
</dbReference>
<dbReference type="InterPro" id="IPR011335">
    <property type="entry name" value="Restrct_endonuc-II-like"/>
</dbReference>
<keyword evidence="1" id="KW-0540">Nuclease</keyword>
<dbReference type="SUPFAM" id="SSF52540">
    <property type="entry name" value="P-loop containing nucleoside triphosphate hydrolases"/>
    <property type="match status" value="1"/>
</dbReference>
<evidence type="ECO:0000256" key="14">
    <source>
        <dbReference type="PROSITE-ProRule" id="PRU00560"/>
    </source>
</evidence>
<organism evidence="17 18">
    <name type="scientific">Psittacicella melopsittaci</name>
    <dbReference type="NCBI Taxonomy" id="2028576"/>
    <lineage>
        <taxon>Bacteria</taxon>
        <taxon>Pseudomonadati</taxon>
        <taxon>Pseudomonadota</taxon>
        <taxon>Gammaproteobacteria</taxon>
        <taxon>Pasteurellales</taxon>
        <taxon>Psittacicellaceae</taxon>
        <taxon>Psittacicella</taxon>
    </lineage>
</organism>
<dbReference type="Gene3D" id="3.90.320.10">
    <property type="match status" value="1"/>
</dbReference>
<evidence type="ECO:0000256" key="4">
    <source>
        <dbReference type="ARBA" id="ARBA00022801"/>
    </source>
</evidence>
<dbReference type="PANTHER" id="PTHR11070:SF23">
    <property type="entry name" value="RECBCD ENZYME SUBUNIT RECB"/>
    <property type="match status" value="1"/>
</dbReference>
<evidence type="ECO:0000256" key="1">
    <source>
        <dbReference type="ARBA" id="ARBA00022722"/>
    </source>
</evidence>
<keyword evidence="18" id="KW-1185">Reference proteome</keyword>
<evidence type="ECO:0000256" key="9">
    <source>
        <dbReference type="ARBA" id="ARBA00023204"/>
    </source>
</evidence>
<dbReference type="PANTHER" id="PTHR11070">
    <property type="entry name" value="UVRD / RECB / PCRA DNA HELICASE FAMILY MEMBER"/>
    <property type="match status" value="1"/>
</dbReference>
<dbReference type="OrthoDB" id="9810135at2"/>
<dbReference type="GO" id="GO:0004527">
    <property type="term" value="F:exonuclease activity"/>
    <property type="evidence" value="ECO:0007669"/>
    <property type="project" value="UniProtKB-KW"/>
</dbReference>
<dbReference type="GO" id="GO:0000725">
    <property type="term" value="P:recombinational repair"/>
    <property type="evidence" value="ECO:0007669"/>
    <property type="project" value="TreeGrafter"/>
</dbReference>
<dbReference type="Pfam" id="PF13361">
    <property type="entry name" value="UvrD_C"/>
    <property type="match status" value="1"/>
</dbReference>
<protein>
    <recommendedName>
        <fullName evidence="12">DNA 3'-5' helicase</fullName>
        <ecNumber evidence="12">5.6.2.4</ecNumber>
    </recommendedName>
</protein>
<dbReference type="EC" id="5.6.2.4" evidence="12"/>
<evidence type="ECO:0000313" key="18">
    <source>
        <dbReference type="Proteomes" id="UP000266258"/>
    </source>
</evidence>
<evidence type="ECO:0000256" key="13">
    <source>
        <dbReference type="ARBA" id="ARBA00048988"/>
    </source>
</evidence>
<feature type="domain" description="UvrD-like helicase C-terminal" evidence="16">
    <location>
        <begin position="487"/>
        <end position="784"/>
    </location>
</feature>
<dbReference type="RefSeq" id="WP_119496598.1">
    <property type="nucleotide sequence ID" value="NZ_NRJH01000016.1"/>
</dbReference>
<evidence type="ECO:0000256" key="8">
    <source>
        <dbReference type="ARBA" id="ARBA00023125"/>
    </source>
</evidence>
<dbReference type="Pfam" id="PF12705">
    <property type="entry name" value="PDDEXK_1"/>
    <property type="match status" value="1"/>
</dbReference>
<dbReference type="InterPro" id="IPR011604">
    <property type="entry name" value="PDDEXK-like_dom_sf"/>
</dbReference>
<sequence length="1405" mass="161847">MTQPKTFNAFEFNLNANSIIEASAGTGKTYSIVNMFLLLLLQLGKKPIEQPITAKEILLVTFTKNSVAEMQQRVIDRMRLMQKVLFILRHQDNATQDFAQMWQELPELEFSKYHLDKNKILADEFTRLCLEQIYQESRINACYQILERELFSNDFSIMTLDSFIGQALLKVDNELNPSTLKTFPLDKIQDNVDDRRTDLFRSSYSQVLKEQIKAIDLSGLALTGVQVIQELSHKLAATPLATTYKATTKSGKVSLSQEDLSIESDYFTSGLFITNYDSFSKSHTTLLNLIISSIYQYISPERIATLYHKYGFDEQTTLLDIYQAKLEGFALFNSLRIFFTHKIINRFLATCYKNKELDLSGKAFLLLEKINPQSKKIIRDLYKFVFIDEFQDTSPVQFDIIDRLFLQRKDEQDDEQSGLIMIGDPKQAIYSFRGADIFNYFKAQNKPGVVQAPTLNRNFRSSQSYVQACNYLFTANRNFFTLPQIKYPLVEAGNKDKEVLALLNEQGILEEVNPLSLITLAQAESSEKKGKKEKQDYPQVLADFIARLLELGQQEKLLLVAPKYIGQATYQGRPVRAQDICLLVHRHDTSQKVATYLKTQYDINSNLKSDFLTASTSSLHEDLTHALKAIFDANNSRQVRRYLYTPLGGKSFAQIQQTLTEANQYNQVRQHLKELKNLWEKQGLFQAFDQLVRDNLIYSSVKTSQNYVENLWQVFNLLFARLQDPTNPQLVFTQLENSTFINDFYSEAQELLAKSNKRYQINQNISYQEQQEQVTMMTIHGSKGLEFPIVIAWEEKEIKLAWEVNSILPNFEDFYDFSDACQLKFSQDLAGADHARLLYVLLTRAKTAMFYFYKSELIEQNLANPQVMQSYQELITADPYNYQEQEFTSHLAADYDAFVKQQQEDNGNLLLAYYKERHLEFNPELDQQRKFFELMPRATLQVMQPSLNLEAQVPPGLEKQTCQINQANLEVFPIMPNLAQGLAKLLKLLEITSPSLARVSRDVQENKEQLNRLEIQALGQSLSRPQQQVEVEDDYIYPSLTSQELSQRLPRGTMRSFSNVAPHFTQQLELKVYKGSYADNANINAQIQSELLQEAKGQTELSDGDEGQNPASTFNYALPEDQKDFSHSSFETLVQNLPAGAEFGDKMHKIFEGFYRESKTTSLNLDNFCQSLVQQEFGQNNNLISHLLKASLAYELIDLKVLRQTNSLEQAILAAGQDPGSDILRLNVGKQRAVLTEWQFYFNKTARANYERLVPRFIEILARNNIIQLKSQSQLNLLTDQFTGIIDLIIFSEKEIFIIDYKTNYLGTALHNYSSSALEQKMQETGYILQMYIYLAAVYSYCRQHLFFDKPEQLAQIKFVGLHLFIRGFLHQPQAHEPKYGIYGQMPDHQLLQELSDLIVNLEKA</sequence>
<keyword evidence="10" id="KW-0413">Isomerase</keyword>
<gene>
    <name evidence="17" type="ORF">CJP74_01950</name>
</gene>
<dbReference type="Proteomes" id="UP000266258">
    <property type="component" value="Unassembled WGS sequence"/>
</dbReference>
<dbReference type="SUPFAM" id="SSF52980">
    <property type="entry name" value="Restriction endonuclease-like"/>
    <property type="match status" value="1"/>
</dbReference>
<comment type="catalytic activity">
    <reaction evidence="13">
        <text>ATP + H2O = ADP + phosphate + H(+)</text>
        <dbReference type="Rhea" id="RHEA:13065"/>
        <dbReference type="ChEBI" id="CHEBI:15377"/>
        <dbReference type="ChEBI" id="CHEBI:15378"/>
        <dbReference type="ChEBI" id="CHEBI:30616"/>
        <dbReference type="ChEBI" id="CHEBI:43474"/>
        <dbReference type="ChEBI" id="CHEBI:456216"/>
        <dbReference type="EC" id="5.6.2.4"/>
    </reaction>
</comment>
<keyword evidence="8" id="KW-0238">DNA-binding</keyword>
<keyword evidence="4 14" id="KW-0378">Hydrolase</keyword>
<dbReference type="GO" id="GO:0043138">
    <property type="term" value="F:3'-5' DNA helicase activity"/>
    <property type="evidence" value="ECO:0007669"/>
    <property type="project" value="UniProtKB-EC"/>
</dbReference>
<evidence type="ECO:0000256" key="3">
    <source>
        <dbReference type="ARBA" id="ARBA00022763"/>
    </source>
</evidence>
<dbReference type="InterPro" id="IPR027417">
    <property type="entry name" value="P-loop_NTPase"/>
</dbReference>
<keyword evidence="2 14" id="KW-0547">Nucleotide-binding</keyword>
<keyword evidence="6" id="KW-0269">Exonuclease</keyword>
<name>A0A3A1Y545_9GAMM</name>
<dbReference type="Gene3D" id="1.10.486.10">
    <property type="entry name" value="PCRA, domain 4"/>
    <property type="match status" value="1"/>
</dbReference>
<evidence type="ECO:0000256" key="12">
    <source>
        <dbReference type="ARBA" id="ARBA00034808"/>
    </source>
</evidence>
<dbReference type="GO" id="GO:0003677">
    <property type="term" value="F:DNA binding"/>
    <property type="evidence" value="ECO:0007669"/>
    <property type="project" value="UniProtKB-KW"/>
</dbReference>
<evidence type="ECO:0000256" key="5">
    <source>
        <dbReference type="ARBA" id="ARBA00022806"/>
    </source>
</evidence>
<evidence type="ECO:0000256" key="7">
    <source>
        <dbReference type="ARBA" id="ARBA00022840"/>
    </source>
</evidence>
<comment type="catalytic activity">
    <reaction evidence="11">
        <text>Couples ATP hydrolysis with the unwinding of duplex DNA by translocating in the 3'-5' direction.</text>
        <dbReference type="EC" id="5.6.2.4"/>
    </reaction>
</comment>
<dbReference type="InterPro" id="IPR014016">
    <property type="entry name" value="UvrD-like_ATP-bd"/>
</dbReference>
<keyword evidence="3" id="KW-0227">DNA damage</keyword>
<dbReference type="GO" id="GO:0005829">
    <property type="term" value="C:cytosol"/>
    <property type="evidence" value="ECO:0007669"/>
    <property type="project" value="TreeGrafter"/>
</dbReference>
<dbReference type="Pfam" id="PF00580">
    <property type="entry name" value="UvrD-helicase"/>
    <property type="match status" value="1"/>
</dbReference>
<dbReference type="InterPro" id="IPR038726">
    <property type="entry name" value="PDDEXK_AddAB-type"/>
</dbReference>
<comment type="caution">
    <text evidence="17">The sequence shown here is derived from an EMBL/GenBank/DDBJ whole genome shotgun (WGS) entry which is preliminary data.</text>
</comment>
<evidence type="ECO:0000259" key="15">
    <source>
        <dbReference type="PROSITE" id="PS51198"/>
    </source>
</evidence>
<evidence type="ECO:0000256" key="6">
    <source>
        <dbReference type="ARBA" id="ARBA00022839"/>
    </source>
</evidence>
<keyword evidence="5 14" id="KW-0347">Helicase</keyword>
<feature type="binding site" evidence="14">
    <location>
        <begin position="22"/>
        <end position="29"/>
    </location>
    <ligand>
        <name>ATP</name>
        <dbReference type="ChEBI" id="CHEBI:30616"/>
    </ligand>
</feature>